<dbReference type="SMART" id="SM00422">
    <property type="entry name" value="HTH_MERR"/>
    <property type="match status" value="1"/>
</dbReference>
<evidence type="ECO:0000256" key="1">
    <source>
        <dbReference type="ARBA" id="ARBA00022491"/>
    </source>
</evidence>
<reference evidence="6 7" key="1">
    <citation type="submission" date="2013-11" db="EMBL/GenBank/DDBJ databases">
        <title>Complete genome sequence of Clostridum sp. M2/40.</title>
        <authorList>
            <person name="Wibberg D."/>
            <person name="Puehler A."/>
            <person name="Schlueter A."/>
        </authorList>
    </citation>
    <scope>NUCLEOTIDE SEQUENCE [LARGE SCALE GENOMIC DNA]</scope>
    <source>
        <strain evidence="7">M2/40</strain>
    </source>
</reference>
<dbReference type="PANTHER" id="PTHR30204:SF69">
    <property type="entry name" value="MERR-FAMILY TRANSCRIPTIONAL REGULATOR"/>
    <property type="match status" value="1"/>
</dbReference>
<sequence length="132" mass="15598">MYSMKQACEATNLTYETLKYYCNEGLVPNVKRDKNNHRIFDDSDIAWIKSLSCLKKCNMSIREMKEYLALCLQGQSTIPERKIILEMKRKQLLTAMDELQKSIDYIDWKQGFYDDVLSGKIKYYSNLIKVDE</sequence>
<dbReference type="STRING" id="1216932.CM240_1245"/>
<dbReference type="PROSITE" id="PS50937">
    <property type="entry name" value="HTH_MERR_2"/>
    <property type="match status" value="1"/>
</dbReference>
<dbReference type="GO" id="GO:0003700">
    <property type="term" value="F:DNA-binding transcription factor activity"/>
    <property type="evidence" value="ECO:0007669"/>
    <property type="project" value="InterPro"/>
</dbReference>
<dbReference type="KEGG" id="clt:CM240_1245"/>
<dbReference type="PANTHER" id="PTHR30204">
    <property type="entry name" value="REDOX-CYCLING DRUG-SENSING TRANSCRIPTIONAL ACTIVATOR SOXR"/>
    <property type="match status" value="1"/>
</dbReference>
<dbReference type="Proteomes" id="UP000019426">
    <property type="component" value="Chromosome M2/40_rep1"/>
</dbReference>
<evidence type="ECO:0000313" key="6">
    <source>
        <dbReference type="EMBL" id="CDM68409.1"/>
    </source>
</evidence>
<evidence type="ECO:0000259" key="5">
    <source>
        <dbReference type="PROSITE" id="PS50937"/>
    </source>
</evidence>
<gene>
    <name evidence="6" type="ORF">CM240_1245</name>
</gene>
<dbReference type="eggNOG" id="COG0789">
    <property type="taxonomic scope" value="Bacteria"/>
</dbReference>
<keyword evidence="3" id="KW-0238">DNA-binding</keyword>
<dbReference type="Gene3D" id="1.10.1660.10">
    <property type="match status" value="1"/>
</dbReference>
<dbReference type="HOGENOM" id="CLU_060077_8_0_9"/>
<keyword evidence="2" id="KW-0805">Transcription regulation</keyword>
<dbReference type="RefSeq" id="WP_044037454.1">
    <property type="nucleotide sequence ID" value="NZ_HG917868.1"/>
</dbReference>
<name>W6RXT8_9CLOT</name>
<keyword evidence="1" id="KW-0678">Repressor</keyword>
<proteinExistence type="predicted"/>
<evidence type="ECO:0000256" key="2">
    <source>
        <dbReference type="ARBA" id="ARBA00023015"/>
    </source>
</evidence>
<dbReference type="OrthoDB" id="6160at2"/>
<dbReference type="PATRIC" id="fig|1216932.3.peg.1238"/>
<evidence type="ECO:0000313" key="7">
    <source>
        <dbReference type="Proteomes" id="UP000019426"/>
    </source>
</evidence>
<accession>W6RXT8</accession>
<keyword evidence="4" id="KW-0804">Transcription</keyword>
<protein>
    <submittedName>
        <fullName evidence="6">Putative transcriptional regulator</fullName>
    </submittedName>
</protein>
<dbReference type="CDD" id="cd01109">
    <property type="entry name" value="HTH_YyaN"/>
    <property type="match status" value="1"/>
</dbReference>
<evidence type="ECO:0000256" key="3">
    <source>
        <dbReference type="ARBA" id="ARBA00023125"/>
    </source>
</evidence>
<dbReference type="SUPFAM" id="SSF46955">
    <property type="entry name" value="Putative DNA-binding domain"/>
    <property type="match status" value="1"/>
</dbReference>
<dbReference type="Pfam" id="PF13411">
    <property type="entry name" value="MerR_1"/>
    <property type="match status" value="1"/>
</dbReference>
<organism evidence="6 7">
    <name type="scientific">Clostridium bornimense</name>
    <dbReference type="NCBI Taxonomy" id="1216932"/>
    <lineage>
        <taxon>Bacteria</taxon>
        <taxon>Bacillati</taxon>
        <taxon>Bacillota</taxon>
        <taxon>Clostridia</taxon>
        <taxon>Eubacteriales</taxon>
        <taxon>Clostridiaceae</taxon>
        <taxon>Clostridium</taxon>
    </lineage>
</organism>
<dbReference type="InterPro" id="IPR009061">
    <property type="entry name" value="DNA-bd_dom_put_sf"/>
</dbReference>
<dbReference type="AlphaFoldDB" id="W6RXT8"/>
<dbReference type="InterPro" id="IPR047057">
    <property type="entry name" value="MerR_fam"/>
</dbReference>
<keyword evidence="7" id="KW-1185">Reference proteome</keyword>
<evidence type="ECO:0000256" key="4">
    <source>
        <dbReference type="ARBA" id="ARBA00023163"/>
    </source>
</evidence>
<dbReference type="EMBL" id="HG917868">
    <property type="protein sequence ID" value="CDM68409.1"/>
    <property type="molecule type" value="Genomic_DNA"/>
</dbReference>
<feature type="domain" description="HTH merR-type" evidence="5">
    <location>
        <begin position="1"/>
        <end position="70"/>
    </location>
</feature>
<dbReference type="InterPro" id="IPR000551">
    <property type="entry name" value="MerR-type_HTH_dom"/>
</dbReference>
<dbReference type="GO" id="GO:0003677">
    <property type="term" value="F:DNA binding"/>
    <property type="evidence" value="ECO:0007669"/>
    <property type="project" value="UniProtKB-KW"/>
</dbReference>